<dbReference type="OrthoDB" id="10263272at2759"/>
<protein>
    <submittedName>
        <fullName evidence="10">APCC activator protein CDH1</fullName>
    </submittedName>
</protein>
<reference evidence="10 11" key="1">
    <citation type="journal article" date="2017" name="Environ. Microbiol.">
        <title>Decay of the glycolytic pathway and adaptation to intranuclear parasitism within Enterocytozoonidae microsporidia.</title>
        <authorList>
            <person name="Wiredu Boakye D."/>
            <person name="Jaroenlak P."/>
            <person name="Prachumwat A."/>
            <person name="Williams T.A."/>
            <person name="Bateman K.S."/>
            <person name="Itsathitphaisarn O."/>
            <person name="Sritunyalucksana K."/>
            <person name="Paszkiewicz K.H."/>
            <person name="Moore K.A."/>
            <person name="Stentiford G.D."/>
            <person name="Williams B.A."/>
        </authorList>
    </citation>
    <scope>NUCLEOTIDE SEQUENCE [LARGE SCALE GENOMIC DNA]</scope>
    <source>
        <strain evidence="10 11">TH1</strain>
    </source>
</reference>
<dbReference type="GO" id="GO:0005680">
    <property type="term" value="C:anaphase-promoting complex"/>
    <property type="evidence" value="ECO:0007669"/>
    <property type="project" value="TreeGrafter"/>
</dbReference>
<feature type="repeat" description="WD" evidence="7">
    <location>
        <begin position="340"/>
        <end position="381"/>
    </location>
</feature>
<evidence type="ECO:0000256" key="4">
    <source>
        <dbReference type="ARBA" id="ARBA00022737"/>
    </source>
</evidence>
<sequence length="389" mass="44105">MRQSLTSLIDAHNREQDNTHNTHNTHNRYISSNINNIEYNTEYNINYNTNYNINYNTDYNTDYVNNVEERSKRVEQRYIATTPYKVLDAPGVLNDYYLNILDWKEDYVAIALRESVFLYNTETTEVSEVYAMGSGYISSIKLHGDMLFIGESIGAIRAYDMVKEEFVGERQSHYTRVGALSANQSIITSGEKEGMIVNNDLRCSKAISKFTGHTQEVCGLKWSPNKDYLASGSNDNTVKIWKMSSPMATTLTGHSSAVKAFDWCKWKTNVLCTGGGAKDKSLRLWDVVGGKEIKRIATDSQVCTLTYLSRYKEMITSHGYQQNDLKLWKATGGIKLIKAFGTHDSRVLHTAVNTEETSVVSLGSDESLKFWKIGESQSEKVRRSSLNIR</sequence>
<evidence type="ECO:0000256" key="7">
    <source>
        <dbReference type="PROSITE-ProRule" id="PRU00221"/>
    </source>
</evidence>
<dbReference type="InterPro" id="IPR033010">
    <property type="entry name" value="Cdc20/Fizzy"/>
</dbReference>
<comment type="caution">
    <text evidence="10">The sequence shown here is derived from an EMBL/GenBank/DDBJ whole genome shotgun (WGS) entry which is preliminary data.</text>
</comment>
<dbReference type="GO" id="GO:1990757">
    <property type="term" value="F:ubiquitin ligase activator activity"/>
    <property type="evidence" value="ECO:0007669"/>
    <property type="project" value="TreeGrafter"/>
</dbReference>
<dbReference type="InterPro" id="IPR036322">
    <property type="entry name" value="WD40_repeat_dom_sf"/>
</dbReference>
<keyword evidence="5" id="KW-0498">Mitosis</keyword>
<evidence type="ECO:0000256" key="3">
    <source>
        <dbReference type="ARBA" id="ARBA00022618"/>
    </source>
</evidence>
<dbReference type="InterPro" id="IPR056150">
    <property type="entry name" value="WD40_CDC20-Fz"/>
</dbReference>
<dbReference type="Proteomes" id="UP000192758">
    <property type="component" value="Unassembled WGS sequence"/>
</dbReference>
<evidence type="ECO:0000256" key="1">
    <source>
        <dbReference type="ARBA" id="ARBA00006445"/>
    </source>
</evidence>
<dbReference type="PRINTS" id="PR00320">
    <property type="entry name" value="GPROTEINBRPT"/>
</dbReference>
<name>A0A1W0E3K2_9MICR</name>
<evidence type="ECO:0000256" key="2">
    <source>
        <dbReference type="ARBA" id="ARBA00022574"/>
    </source>
</evidence>
<dbReference type="SUPFAM" id="SSF50978">
    <property type="entry name" value="WD40 repeat-like"/>
    <property type="match status" value="1"/>
</dbReference>
<evidence type="ECO:0000313" key="10">
    <source>
        <dbReference type="EMBL" id="OQS53825.1"/>
    </source>
</evidence>
<dbReference type="Pfam" id="PF24807">
    <property type="entry name" value="WD40_CDC20-Fz"/>
    <property type="match status" value="1"/>
</dbReference>
<keyword evidence="3" id="KW-0132">Cell division</keyword>
<dbReference type="SMART" id="SM00320">
    <property type="entry name" value="WD40"/>
    <property type="match status" value="3"/>
</dbReference>
<evidence type="ECO:0000256" key="8">
    <source>
        <dbReference type="SAM" id="MobiDB-lite"/>
    </source>
</evidence>
<dbReference type="GO" id="GO:0031145">
    <property type="term" value="P:anaphase-promoting complex-dependent catabolic process"/>
    <property type="evidence" value="ECO:0007669"/>
    <property type="project" value="TreeGrafter"/>
</dbReference>
<dbReference type="InterPro" id="IPR015943">
    <property type="entry name" value="WD40/YVTN_repeat-like_dom_sf"/>
</dbReference>
<dbReference type="PROSITE" id="PS50294">
    <property type="entry name" value="WD_REPEATS_REGION"/>
    <property type="match status" value="1"/>
</dbReference>
<feature type="region of interest" description="Disordered" evidence="8">
    <location>
        <begin position="1"/>
        <end position="25"/>
    </location>
</feature>
<keyword evidence="6" id="KW-0131">Cell cycle</keyword>
<dbReference type="InterPro" id="IPR001680">
    <property type="entry name" value="WD40_rpt"/>
</dbReference>
<feature type="compositionally biased region" description="Basic and acidic residues" evidence="8">
    <location>
        <begin position="11"/>
        <end position="20"/>
    </location>
</feature>
<dbReference type="AlphaFoldDB" id="A0A1W0E3K2"/>
<gene>
    <name evidence="10" type="ORF">EHP00_2285</name>
</gene>
<comment type="similarity">
    <text evidence="1">Belongs to the WD repeat CDC20/Fizzy family.</text>
</comment>
<dbReference type="PANTHER" id="PTHR19918:SF8">
    <property type="entry name" value="FI02843P"/>
    <property type="match status" value="1"/>
</dbReference>
<proteinExistence type="inferred from homology"/>
<dbReference type="GO" id="GO:0051301">
    <property type="term" value="P:cell division"/>
    <property type="evidence" value="ECO:0007669"/>
    <property type="project" value="UniProtKB-KW"/>
</dbReference>
<feature type="domain" description="CDC20/Fizzy WD40" evidence="9">
    <location>
        <begin position="87"/>
        <end position="371"/>
    </location>
</feature>
<evidence type="ECO:0000256" key="5">
    <source>
        <dbReference type="ARBA" id="ARBA00022776"/>
    </source>
</evidence>
<dbReference type="PANTHER" id="PTHR19918">
    <property type="entry name" value="CELL DIVISION CYCLE 20 CDC20 FIZZY -RELATED"/>
    <property type="match status" value="1"/>
</dbReference>
<evidence type="ECO:0000259" key="9">
    <source>
        <dbReference type="Pfam" id="PF24807"/>
    </source>
</evidence>
<organism evidence="10 11">
    <name type="scientific">Ecytonucleospora hepatopenaei</name>
    <dbReference type="NCBI Taxonomy" id="646526"/>
    <lineage>
        <taxon>Eukaryota</taxon>
        <taxon>Fungi</taxon>
        <taxon>Fungi incertae sedis</taxon>
        <taxon>Microsporidia</taxon>
        <taxon>Enterocytozoonidae</taxon>
        <taxon>Ecytonucleospora</taxon>
    </lineage>
</organism>
<dbReference type="EMBL" id="MNPJ01000025">
    <property type="protein sequence ID" value="OQS53825.1"/>
    <property type="molecule type" value="Genomic_DNA"/>
</dbReference>
<dbReference type="PROSITE" id="PS50082">
    <property type="entry name" value="WD_REPEATS_2"/>
    <property type="match status" value="2"/>
</dbReference>
<dbReference type="InterPro" id="IPR020472">
    <property type="entry name" value="WD40_PAC1"/>
</dbReference>
<dbReference type="STRING" id="646526.A0A1W0E3K2"/>
<dbReference type="GO" id="GO:1905786">
    <property type="term" value="P:positive regulation of anaphase-promoting complex-dependent catabolic process"/>
    <property type="evidence" value="ECO:0007669"/>
    <property type="project" value="TreeGrafter"/>
</dbReference>
<dbReference type="GO" id="GO:0010997">
    <property type="term" value="F:anaphase-promoting complex binding"/>
    <property type="evidence" value="ECO:0007669"/>
    <property type="project" value="InterPro"/>
</dbReference>
<dbReference type="Gene3D" id="2.130.10.10">
    <property type="entry name" value="YVTN repeat-like/Quinoprotein amine dehydrogenase"/>
    <property type="match status" value="1"/>
</dbReference>
<accession>A0A1W0E3K2</accession>
<keyword evidence="4" id="KW-0677">Repeat</keyword>
<evidence type="ECO:0000313" key="11">
    <source>
        <dbReference type="Proteomes" id="UP000192758"/>
    </source>
</evidence>
<dbReference type="VEuPathDB" id="MicrosporidiaDB:EHP00_2285"/>
<keyword evidence="11" id="KW-1185">Reference proteome</keyword>
<feature type="repeat" description="WD" evidence="7">
    <location>
        <begin position="210"/>
        <end position="251"/>
    </location>
</feature>
<evidence type="ECO:0000256" key="6">
    <source>
        <dbReference type="ARBA" id="ARBA00023306"/>
    </source>
</evidence>
<keyword evidence="2 7" id="KW-0853">WD repeat</keyword>